<keyword evidence="3" id="KW-1185">Reference proteome</keyword>
<evidence type="ECO:0000313" key="3">
    <source>
        <dbReference type="Proteomes" id="UP000014127"/>
    </source>
</evidence>
<protein>
    <recommendedName>
        <fullName evidence="1">HTH cro/C1-type domain-containing protein</fullName>
    </recommendedName>
</protein>
<dbReference type="InterPro" id="IPR010982">
    <property type="entry name" value="Lambda_DNA-bd_dom_sf"/>
</dbReference>
<dbReference type="PROSITE" id="PS50943">
    <property type="entry name" value="HTH_CROC1"/>
    <property type="match status" value="1"/>
</dbReference>
<evidence type="ECO:0000313" key="2">
    <source>
        <dbReference type="EMBL" id="EOT42625.1"/>
    </source>
</evidence>
<sequence>MKKQTTSLTFRLSGNLRVLMNKNRPIKNIELAEKSGVSANTISRIKSGWDGNFQVELNTVEKLAKGLGVDPIELLKEA</sequence>
<dbReference type="PATRIC" id="fig|1139219.3.peg.950"/>
<dbReference type="Gene3D" id="1.10.260.40">
    <property type="entry name" value="lambda repressor-like DNA-binding domains"/>
    <property type="match status" value="1"/>
</dbReference>
<organism evidence="2 3">
    <name type="scientific">Enterococcus dispar ATCC 51266</name>
    <dbReference type="NCBI Taxonomy" id="1139219"/>
    <lineage>
        <taxon>Bacteria</taxon>
        <taxon>Bacillati</taxon>
        <taxon>Bacillota</taxon>
        <taxon>Bacilli</taxon>
        <taxon>Lactobacillales</taxon>
        <taxon>Enterococcaceae</taxon>
        <taxon>Enterococcus</taxon>
    </lineage>
</organism>
<evidence type="ECO:0000259" key="1">
    <source>
        <dbReference type="PROSITE" id="PS50943"/>
    </source>
</evidence>
<dbReference type="EMBL" id="AHYR01000004">
    <property type="protein sequence ID" value="EOT42625.1"/>
    <property type="molecule type" value="Genomic_DNA"/>
</dbReference>
<dbReference type="SUPFAM" id="SSF47413">
    <property type="entry name" value="lambda repressor-like DNA-binding domains"/>
    <property type="match status" value="1"/>
</dbReference>
<feature type="domain" description="HTH cro/C1-type" evidence="1">
    <location>
        <begin position="30"/>
        <end position="74"/>
    </location>
</feature>
<proteinExistence type="predicted"/>
<dbReference type="SMART" id="SM00530">
    <property type="entry name" value="HTH_XRE"/>
    <property type="match status" value="1"/>
</dbReference>
<comment type="caution">
    <text evidence="2">The sequence shown here is derived from an EMBL/GenBank/DDBJ whole genome shotgun (WGS) entry which is preliminary data.</text>
</comment>
<gene>
    <name evidence="2" type="ORF">OMK_00986</name>
</gene>
<dbReference type="eggNOG" id="ENOG50306T0">
    <property type="taxonomic scope" value="Bacteria"/>
</dbReference>
<name>S0KNL1_9ENTE</name>
<dbReference type="Proteomes" id="UP000014127">
    <property type="component" value="Unassembled WGS sequence"/>
</dbReference>
<dbReference type="GO" id="GO:0003677">
    <property type="term" value="F:DNA binding"/>
    <property type="evidence" value="ECO:0007669"/>
    <property type="project" value="InterPro"/>
</dbReference>
<dbReference type="RefSeq" id="WP_016172165.1">
    <property type="nucleotide sequence ID" value="NZ_ASWK01000001.1"/>
</dbReference>
<dbReference type="Pfam" id="PF13443">
    <property type="entry name" value="HTH_26"/>
    <property type="match status" value="1"/>
</dbReference>
<dbReference type="CDD" id="cd00093">
    <property type="entry name" value="HTH_XRE"/>
    <property type="match status" value="1"/>
</dbReference>
<dbReference type="HOGENOM" id="CLU_186721_0_0_9"/>
<accession>S0KNL1</accession>
<dbReference type="AlphaFoldDB" id="S0KNL1"/>
<dbReference type="OrthoDB" id="9814553at2"/>
<dbReference type="InterPro" id="IPR001387">
    <property type="entry name" value="Cro/C1-type_HTH"/>
</dbReference>
<reference evidence="2 3" key="1">
    <citation type="submission" date="2013-03" db="EMBL/GenBank/DDBJ databases">
        <title>The Genome Sequence of Enterococcus dispar ATCC_51266 (Illumina only assembly).</title>
        <authorList>
            <consortium name="The Broad Institute Genomics Platform"/>
            <consortium name="The Broad Institute Genome Sequencing Center for Infectious Disease"/>
            <person name="Earl A."/>
            <person name="Russ C."/>
            <person name="Gilmore M."/>
            <person name="Surin D."/>
            <person name="Walker B."/>
            <person name="Young S."/>
            <person name="Zeng Q."/>
            <person name="Gargeya S."/>
            <person name="Fitzgerald M."/>
            <person name="Haas B."/>
            <person name="Abouelleil A."/>
            <person name="Allen A.W."/>
            <person name="Alvarado L."/>
            <person name="Arachchi H.M."/>
            <person name="Berlin A.M."/>
            <person name="Chapman S.B."/>
            <person name="Gainer-Dewar J."/>
            <person name="Goldberg J."/>
            <person name="Griggs A."/>
            <person name="Gujja S."/>
            <person name="Hansen M."/>
            <person name="Howarth C."/>
            <person name="Imamovic A."/>
            <person name="Ireland A."/>
            <person name="Larimer J."/>
            <person name="McCowan C."/>
            <person name="Murphy C."/>
            <person name="Pearson M."/>
            <person name="Poon T.W."/>
            <person name="Priest M."/>
            <person name="Roberts A."/>
            <person name="Saif S."/>
            <person name="Shea T."/>
            <person name="Sisk P."/>
            <person name="Sykes S."/>
            <person name="Wortman J."/>
            <person name="Nusbaum C."/>
            <person name="Birren B."/>
        </authorList>
    </citation>
    <scope>NUCLEOTIDE SEQUENCE [LARGE SCALE GENOMIC DNA]</scope>
    <source>
        <strain evidence="2 3">ATCC 51266</strain>
    </source>
</reference>